<keyword evidence="4" id="KW-1185">Reference proteome</keyword>
<name>A0AAV5LX64_9ROSI</name>
<organism evidence="3 4">
    <name type="scientific">Rubroshorea leprosula</name>
    <dbReference type="NCBI Taxonomy" id="152421"/>
    <lineage>
        <taxon>Eukaryota</taxon>
        <taxon>Viridiplantae</taxon>
        <taxon>Streptophyta</taxon>
        <taxon>Embryophyta</taxon>
        <taxon>Tracheophyta</taxon>
        <taxon>Spermatophyta</taxon>
        <taxon>Magnoliopsida</taxon>
        <taxon>eudicotyledons</taxon>
        <taxon>Gunneridae</taxon>
        <taxon>Pentapetalae</taxon>
        <taxon>rosids</taxon>
        <taxon>malvids</taxon>
        <taxon>Malvales</taxon>
        <taxon>Dipterocarpaceae</taxon>
        <taxon>Rubroshorea</taxon>
    </lineage>
</organism>
<gene>
    <name evidence="3" type="ORF">SLEP1_g48603</name>
</gene>
<proteinExistence type="predicted"/>
<evidence type="ECO:0000256" key="1">
    <source>
        <dbReference type="SAM" id="MobiDB-lite"/>
    </source>
</evidence>
<keyword evidence="2" id="KW-0732">Signal</keyword>
<dbReference type="Proteomes" id="UP001054252">
    <property type="component" value="Unassembled WGS sequence"/>
</dbReference>
<comment type="caution">
    <text evidence="3">The sequence shown here is derived from an EMBL/GenBank/DDBJ whole genome shotgun (WGS) entry which is preliminary data.</text>
</comment>
<evidence type="ECO:0000313" key="3">
    <source>
        <dbReference type="EMBL" id="GKV41022.1"/>
    </source>
</evidence>
<dbReference type="AlphaFoldDB" id="A0AAV5LX64"/>
<evidence type="ECO:0000313" key="4">
    <source>
        <dbReference type="Proteomes" id="UP001054252"/>
    </source>
</evidence>
<accession>A0AAV5LX64</accession>
<reference evidence="3 4" key="1">
    <citation type="journal article" date="2021" name="Commun. Biol.">
        <title>The genome of Shorea leprosula (Dipterocarpaceae) highlights the ecological relevance of drought in aseasonal tropical rainforests.</title>
        <authorList>
            <person name="Ng K.K.S."/>
            <person name="Kobayashi M.J."/>
            <person name="Fawcett J.A."/>
            <person name="Hatakeyama M."/>
            <person name="Paape T."/>
            <person name="Ng C.H."/>
            <person name="Ang C.C."/>
            <person name="Tnah L.H."/>
            <person name="Lee C.T."/>
            <person name="Nishiyama T."/>
            <person name="Sese J."/>
            <person name="O'Brien M.J."/>
            <person name="Copetti D."/>
            <person name="Mohd Noor M.I."/>
            <person name="Ong R.C."/>
            <person name="Putra M."/>
            <person name="Sireger I.Z."/>
            <person name="Indrioko S."/>
            <person name="Kosugi Y."/>
            <person name="Izuno A."/>
            <person name="Isagi Y."/>
            <person name="Lee S.L."/>
            <person name="Shimizu K.K."/>
        </authorList>
    </citation>
    <scope>NUCLEOTIDE SEQUENCE [LARGE SCALE GENOMIC DNA]</scope>
    <source>
        <strain evidence="3">214</strain>
    </source>
</reference>
<feature type="signal peptide" evidence="2">
    <location>
        <begin position="1"/>
        <end position="27"/>
    </location>
</feature>
<evidence type="ECO:0000256" key="2">
    <source>
        <dbReference type="SAM" id="SignalP"/>
    </source>
</evidence>
<evidence type="ECO:0008006" key="5">
    <source>
        <dbReference type="Google" id="ProtNLM"/>
    </source>
</evidence>
<sequence length="81" mass="9008">MEKLSFKLVFLGALLMFLLGVGRRGRGRDGDGWQGRGSEGRLSPSSCLGFQRGRGRGRWTDSDSLQPPQICRFAIRPIWGV</sequence>
<feature type="chain" id="PRO_5043921457" description="Secreted protein" evidence="2">
    <location>
        <begin position="28"/>
        <end position="81"/>
    </location>
</feature>
<dbReference type="EMBL" id="BPVZ01000146">
    <property type="protein sequence ID" value="GKV41022.1"/>
    <property type="molecule type" value="Genomic_DNA"/>
</dbReference>
<feature type="region of interest" description="Disordered" evidence="1">
    <location>
        <begin position="23"/>
        <end position="64"/>
    </location>
</feature>
<protein>
    <recommendedName>
        <fullName evidence="5">Secreted protein</fullName>
    </recommendedName>
</protein>